<comment type="caution">
    <text evidence="6">The sequence shown here is derived from an EMBL/GenBank/DDBJ whole genome shotgun (WGS) entry which is preliminary data.</text>
</comment>
<dbReference type="Gene3D" id="3.30.450.20">
    <property type="entry name" value="PAS domain"/>
    <property type="match status" value="2"/>
</dbReference>
<evidence type="ECO:0000259" key="4">
    <source>
        <dbReference type="PROSITE" id="PS50887"/>
    </source>
</evidence>
<dbReference type="EMBL" id="VOLQ01000055">
    <property type="protein sequence ID" value="TWX63076.1"/>
    <property type="molecule type" value="Genomic_DNA"/>
</dbReference>
<evidence type="ECO:0000259" key="1">
    <source>
        <dbReference type="PROSITE" id="PS50112"/>
    </source>
</evidence>
<evidence type="ECO:0000313" key="6">
    <source>
        <dbReference type="EMBL" id="TWX63076.1"/>
    </source>
</evidence>
<dbReference type="EMBL" id="VOLR01000039">
    <property type="protein sequence ID" value="TWX54299.1"/>
    <property type="molecule type" value="Genomic_DNA"/>
</dbReference>
<dbReference type="InterPro" id="IPR029787">
    <property type="entry name" value="Nucleotide_cyclase"/>
</dbReference>
<dbReference type="Pfam" id="PF00563">
    <property type="entry name" value="EAL"/>
    <property type="match status" value="1"/>
</dbReference>
<dbReference type="Gene3D" id="3.30.70.270">
    <property type="match status" value="1"/>
</dbReference>
<dbReference type="CDD" id="cd00130">
    <property type="entry name" value="PAS"/>
    <property type="match status" value="1"/>
</dbReference>
<dbReference type="SUPFAM" id="SSF55073">
    <property type="entry name" value="Nucleotide cyclase"/>
    <property type="match status" value="1"/>
</dbReference>
<dbReference type="PROSITE" id="PS50883">
    <property type="entry name" value="EAL"/>
    <property type="match status" value="1"/>
</dbReference>
<evidence type="ECO:0000313" key="5">
    <source>
        <dbReference type="EMBL" id="TWX54299.1"/>
    </source>
</evidence>
<feature type="domain" description="GGDEF" evidence="4">
    <location>
        <begin position="274"/>
        <end position="407"/>
    </location>
</feature>
<dbReference type="RefSeq" id="WP_146801101.1">
    <property type="nucleotide sequence ID" value="NZ_VOLP01000038.1"/>
</dbReference>
<reference evidence="6 8" key="1">
    <citation type="submission" date="2019-07" db="EMBL/GenBank/DDBJ databases">
        <title>Genomes of sea-ice associated Colwellia species.</title>
        <authorList>
            <person name="Bowman J.P."/>
        </authorList>
    </citation>
    <scope>NUCLEOTIDE SEQUENCE [LARGE SCALE GENOMIC DNA]</scope>
    <source>
        <strain evidence="5 7">ACAM 607</strain>
        <strain evidence="6 8">IC036</strain>
    </source>
</reference>
<dbReference type="Pfam" id="PF13426">
    <property type="entry name" value="PAS_9"/>
    <property type="match status" value="2"/>
</dbReference>
<dbReference type="SMART" id="SM00086">
    <property type="entry name" value="PAC"/>
    <property type="match status" value="1"/>
</dbReference>
<dbReference type="Proteomes" id="UP000321525">
    <property type="component" value="Unassembled WGS sequence"/>
</dbReference>
<dbReference type="Pfam" id="PF00990">
    <property type="entry name" value="GGDEF"/>
    <property type="match status" value="1"/>
</dbReference>
<evidence type="ECO:0000313" key="7">
    <source>
        <dbReference type="Proteomes" id="UP000321525"/>
    </source>
</evidence>
<protein>
    <submittedName>
        <fullName evidence="6">EAL domain-containing protein</fullName>
    </submittedName>
</protein>
<dbReference type="SMART" id="SM00091">
    <property type="entry name" value="PAS"/>
    <property type="match status" value="2"/>
</dbReference>
<dbReference type="NCBIfam" id="TIGR00229">
    <property type="entry name" value="sensory_box"/>
    <property type="match status" value="1"/>
</dbReference>
<feature type="domain" description="PAC" evidence="2">
    <location>
        <begin position="190"/>
        <end position="242"/>
    </location>
</feature>
<dbReference type="PROSITE" id="PS50887">
    <property type="entry name" value="GGDEF"/>
    <property type="match status" value="1"/>
</dbReference>
<dbReference type="SUPFAM" id="SSF55785">
    <property type="entry name" value="PYP-like sensor domain (PAS domain)"/>
    <property type="match status" value="2"/>
</dbReference>
<dbReference type="InterPro" id="IPR035919">
    <property type="entry name" value="EAL_sf"/>
</dbReference>
<dbReference type="InterPro" id="IPR001610">
    <property type="entry name" value="PAC"/>
</dbReference>
<dbReference type="SMART" id="SM00052">
    <property type="entry name" value="EAL"/>
    <property type="match status" value="1"/>
</dbReference>
<dbReference type="Proteomes" id="UP000321917">
    <property type="component" value="Unassembled WGS sequence"/>
</dbReference>
<gene>
    <name evidence="5" type="ORF">ESZ26_18130</name>
    <name evidence="6" type="ORF">ESZ27_18070</name>
</gene>
<dbReference type="PANTHER" id="PTHR44757:SF2">
    <property type="entry name" value="BIOFILM ARCHITECTURE MAINTENANCE PROTEIN MBAA"/>
    <property type="match status" value="1"/>
</dbReference>
<dbReference type="PROSITE" id="PS50112">
    <property type="entry name" value="PAS"/>
    <property type="match status" value="1"/>
</dbReference>
<dbReference type="CDD" id="cd01949">
    <property type="entry name" value="GGDEF"/>
    <property type="match status" value="1"/>
</dbReference>
<dbReference type="SUPFAM" id="SSF141868">
    <property type="entry name" value="EAL domain-like"/>
    <property type="match status" value="1"/>
</dbReference>
<organism evidence="6 8">
    <name type="scientific">Colwellia hornerae</name>
    <dbReference type="NCBI Taxonomy" id="89402"/>
    <lineage>
        <taxon>Bacteria</taxon>
        <taxon>Pseudomonadati</taxon>
        <taxon>Pseudomonadota</taxon>
        <taxon>Gammaproteobacteria</taxon>
        <taxon>Alteromonadales</taxon>
        <taxon>Colwelliaceae</taxon>
        <taxon>Colwellia</taxon>
    </lineage>
</organism>
<dbReference type="InterPro" id="IPR000160">
    <property type="entry name" value="GGDEF_dom"/>
</dbReference>
<evidence type="ECO:0000313" key="8">
    <source>
        <dbReference type="Proteomes" id="UP000321917"/>
    </source>
</evidence>
<keyword evidence="7" id="KW-1185">Reference proteome</keyword>
<dbReference type="NCBIfam" id="TIGR00254">
    <property type="entry name" value="GGDEF"/>
    <property type="match status" value="1"/>
</dbReference>
<dbReference type="InterPro" id="IPR001633">
    <property type="entry name" value="EAL_dom"/>
</dbReference>
<dbReference type="SMART" id="SM00267">
    <property type="entry name" value="GGDEF"/>
    <property type="match status" value="1"/>
</dbReference>
<feature type="domain" description="EAL" evidence="3">
    <location>
        <begin position="416"/>
        <end position="670"/>
    </location>
</feature>
<dbReference type="InterPro" id="IPR043128">
    <property type="entry name" value="Rev_trsase/Diguanyl_cyclase"/>
</dbReference>
<sequence>MSYLDETLIKGEIASGILTLNADYVLVAVNTQYLLMTGLDKNDLLGGSIDKIDKISADIIQHNNSNSTFGHFSSTLQRKDGGLIPVDVCFFSQPTDSKEQTLLFFKETNYNDITKSNISIIEQIFDHTNEAIIVTDNQGYIQTVNKGFSHITGYTQEEVWGKTPAILNSGKQDKYFYKQFWRKLINEGCWQGEIWNKRKNGEIYPEWLNISSIKDSHGHISNYICQFTDITSRKKSEEEMHFHAYHDTLTSLPNRHLLFEKLEHLFELHRETPTCFAVLFCDLDRFKFINDSLGHEVGDELLKSVANRLNAKLRDNDIIARSGGDEFIVVVEGEKSLINLDKICEQILSLFDKPFQTKFGEFKTTISIGVSTFPLDSLDVRELISFADVAMMKVKKSGGNHYSLFDTKEKELIKQRMELDREIYQAIEKQQFEVWYQPQINADSGEVYGIECLLRWIHPEQGTISPALFIPIAEANGSIKELGYFVLKSACRQLRAWRISNLFTGVMAINVSLRQFDRNDLFAQVQKVLTEEMIPGSAIELEVTESLFSEDNNHHTPILVALRELGVKVAIDDFGTGYSSLQRLKSLPIDNVKIDKCFVDNIVDCPEDRAIVMALILLSKTFNVSLIAEGIETQDQADKLCELGCSNHQGFLYSKPLNASDFEKWLLAFKQKNQNNIQQKRK</sequence>
<dbReference type="CDD" id="cd01948">
    <property type="entry name" value="EAL"/>
    <property type="match status" value="1"/>
</dbReference>
<dbReference type="Gene3D" id="3.20.20.450">
    <property type="entry name" value="EAL domain"/>
    <property type="match status" value="1"/>
</dbReference>
<dbReference type="OrthoDB" id="1316910at2"/>
<dbReference type="PANTHER" id="PTHR44757">
    <property type="entry name" value="DIGUANYLATE CYCLASE DGCP"/>
    <property type="match status" value="1"/>
</dbReference>
<dbReference type="InterPro" id="IPR035965">
    <property type="entry name" value="PAS-like_dom_sf"/>
</dbReference>
<name>A0A5C6Q2I3_9GAMM</name>
<accession>A0A5C6Q2I3</accession>
<dbReference type="PROSITE" id="PS50113">
    <property type="entry name" value="PAC"/>
    <property type="match status" value="1"/>
</dbReference>
<evidence type="ECO:0000259" key="2">
    <source>
        <dbReference type="PROSITE" id="PS50113"/>
    </source>
</evidence>
<evidence type="ECO:0000259" key="3">
    <source>
        <dbReference type="PROSITE" id="PS50883"/>
    </source>
</evidence>
<proteinExistence type="predicted"/>
<dbReference type="InterPro" id="IPR000700">
    <property type="entry name" value="PAS-assoc_C"/>
</dbReference>
<dbReference type="InterPro" id="IPR000014">
    <property type="entry name" value="PAS"/>
</dbReference>
<dbReference type="AlphaFoldDB" id="A0A5C6Q2I3"/>
<feature type="domain" description="PAS" evidence="1">
    <location>
        <begin position="117"/>
        <end position="188"/>
    </location>
</feature>
<dbReference type="InterPro" id="IPR052155">
    <property type="entry name" value="Biofilm_reg_signaling"/>
</dbReference>